<sequence length="146" mass="15797">MVNLPLRFRLFRSDAPGQVGQGAPSGQGVTAGHDRIKTLPVSRTPSAVRITSIQTQGQVQNQAQHQTQNRVKAKALSPLSSIALGQWYRAEQGTTPATISALHCQQLGQFLTAQTTPEAKQALEVVQALWLVQREIHLIKSGLMGP</sequence>
<comment type="caution">
    <text evidence="1">The sequence shown here is derived from an EMBL/GenBank/DDBJ whole genome shotgun (WGS) entry which is preliminary data.</text>
</comment>
<accession>A0ABW9YDP9</accession>
<gene>
    <name evidence="1" type="ORF">EIZ48_04575</name>
</gene>
<name>A0ABW9YDP9_9GAMM</name>
<reference evidence="1 2" key="1">
    <citation type="journal article" date="2017" name="Int. J. Syst. Evol. Microbiol.">
        <title>Photobacterium alginatilyticum sp. nov., a marine bacterium isolated from bottom seawater.</title>
        <authorList>
            <person name="Wang X."/>
            <person name="Wang Y."/>
            <person name="Yang X."/>
            <person name="Sun H."/>
            <person name="Li B."/>
            <person name="Zhang X.H."/>
        </authorList>
    </citation>
    <scope>NUCLEOTIDE SEQUENCE [LARGE SCALE GENOMIC DNA]</scope>
    <source>
        <strain evidence="1 2">P03D4</strain>
    </source>
</reference>
<evidence type="ECO:0000313" key="2">
    <source>
        <dbReference type="Proteomes" id="UP000738517"/>
    </source>
</evidence>
<dbReference type="RefSeq" id="WP_160648907.1">
    <property type="nucleotide sequence ID" value="NZ_RSEJ01000003.1"/>
</dbReference>
<dbReference type="EMBL" id="RSEJ01000003">
    <property type="protein sequence ID" value="NBI51848.1"/>
    <property type="molecule type" value="Genomic_DNA"/>
</dbReference>
<dbReference type="Proteomes" id="UP000738517">
    <property type="component" value="Unassembled WGS sequence"/>
</dbReference>
<protein>
    <submittedName>
        <fullName evidence="1">Uncharacterized protein</fullName>
    </submittedName>
</protein>
<keyword evidence="2" id="KW-1185">Reference proteome</keyword>
<organism evidence="1 2">
    <name type="scientific">Photobacterium alginatilyticum</name>
    <dbReference type="NCBI Taxonomy" id="1775171"/>
    <lineage>
        <taxon>Bacteria</taxon>
        <taxon>Pseudomonadati</taxon>
        <taxon>Pseudomonadota</taxon>
        <taxon>Gammaproteobacteria</taxon>
        <taxon>Vibrionales</taxon>
        <taxon>Vibrionaceae</taxon>
        <taxon>Photobacterium</taxon>
    </lineage>
</organism>
<proteinExistence type="predicted"/>
<evidence type="ECO:0000313" key="1">
    <source>
        <dbReference type="EMBL" id="NBI51848.1"/>
    </source>
</evidence>